<organism evidence="1">
    <name type="scientific">Fervidobacterium pennivorans</name>
    <dbReference type="NCBI Taxonomy" id="93466"/>
    <lineage>
        <taxon>Bacteria</taxon>
        <taxon>Thermotogati</taxon>
        <taxon>Thermotogota</taxon>
        <taxon>Thermotogae</taxon>
        <taxon>Thermotogales</taxon>
        <taxon>Fervidobacteriaceae</taxon>
        <taxon>Fervidobacterium</taxon>
    </lineage>
</organism>
<dbReference type="EMBL" id="DSZZ01000288">
    <property type="protein sequence ID" value="HGU53110.1"/>
    <property type="molecule type" value="Genomic_DNA"/>
</dbReference>
<protein>
    <submittedName>
        <fullName evidence="1">DUF721 domain-containing protein</fullName>
    </submittedName>
</protein>
<sequence>MLTLKRVFEDLAKSNEFFRKLLIMSLLEDGTMQILGSAISKHCAFKNFDSGVVTVVCDDIMWVNELRKMKRQVKKRIEQHLGLAISDVKIEVERRG</sequence>
<name>A0A7V4KDD7_FERPE</name>
<evidence type="ECO:0000313" key="1">
    <source>
        <dbReference type="EMBL" id="HGU53110.1"/>
    </source>
</evidence>
<accession>A0A7V4KDD7</accession>
<proteinExistence type="predicted"/>
<comment type="caution">
    <text evidence="1">The sequence shown here is derived from an EMBL/GenBank/DDBJ whole genome shotgun (WGS) entry which is preliminary data.</text>
</comment>
<reference evidence="1" key="1">
    <citation type="journal article" date="2020" name="mSystems">
        <title>Genome- and Community-Level Interaction Insights into Carbon Utilization and Element Cycling Functions of Hydrothermarchaeota in Hydrothermal Sediment.</title>
        <authorList>
            <person name="Zhou Z."/>
            <person name="Liu Y."/>
            <person name="Xu W."/>
            <person name="Pan J."/>
            <person name="Luo Z.H."/>
            <person name="Li M."/>
        </authorList>
    </citation>
    <scope>NUCLEOTIDE SEQUENCE [LARGE SCALE GENOMIC DNA]</scope>
    <source>
        <strain evidence="1">SpSt-61</strain>
    </source>
</reference>
<dbReference type="Pfam" id="PF05258">
    <property type="entry name" value="DciA"/>
    <property type="match status" value="1"/>
</dbReference>
<dbReference type="InterPro" id="IPR007922">
    <property type="entry name" value="DciA-like"/>
</dbReference>
<gene>
    <name evidence="1" type="ORF">ENT78_06285</name>
</gene>
<dbReference type="AlphaFoldDB" id="A0A7V4KDD7"/>